<dbReference type="EMBL" id="DVIT01000049">
    <property type="protein sequence ID" value="HIS48253.1"/>
    <property type="molecule type" value="Genomic_DNA"/>
</dbReference>
<dbReference type="Pfam" id="PF12010">
    <property type="entry name" value="DUF3502"/>
    <property type="match status" value="1"/>
</dbReference>
<dbReference type="Gene3D" id="3.40.190.10">
    <property type="entry name" value="Periplasmic binding protein-like II"/>
    <property type="match status" value="1"/>
</dbReference>
<dbReference type="AlphaFoldDB" id="A0A9D1JRJ6"/>
<organism evidence="4 5">
    <name type="scientific">Candidatus Scybalocola faecigallinarum</name>
    <dbReference type="NCBI Taxonomy" id="2840941"/>
    <lineage>
        <taxon>Bacteria</taxon>
        <taxon>Bacillati</taxon>
        <taxon>Bacillota</taxon>
        <taxon>Clostridia</taxon>
        <taxon>Lachnospirales</taxon>
        <taxon>Lachnospiraceae</taxon>
        <taxon>Lachnospiraceae incertae sedis</taxon>
        <taxon>Candidatus Scybalocola (ex Gilroy et al. 2021)</taxon>
    </lineage>
</organism>
<dbReference type="PANTHER" id="PTHR43649:SF17">
    <property type="entry name" value="ABC TRANSPORTER SOLUTE BINDING PROTEIN-SUGAR TRANSPORT"/>
    <property type="match status" value="1"/>
</dbReference>
<dbReference type="Proteomes" id="UP000823927">
    <property type="component" value="Unassembled WGS sequence"/>
</dbReference>
<gene>
    <name evidence="4" type="ORF">IAB46_12000</name>
</gene>
<feature type="chain" id="PRO_5039413924" evidence="2">
    <location>
        <begin position="24"/>
        <end position="524"/>
    </location>
</feature>
<proteinExistence type="predicted"/>
<name>A0A9D1JRJ6_9FIRM</name>
<dbReference type="Pfam" id="PF01547">
    <property type="entry name" value="SBP_bac_1"/>
    <property type="match status" value="1"/>
</dbReference>
<feature type="domain" description="DUF3502" evidence="3">
    <location>
        <begin position="453"/>
        <end position="521"/>
    </location>
</feature>
<sequence length="524" mass="56887">MGKLWRKGMAAFIAATIVSGALAGCGGSGNSGQKDTADNSQTSAGQESAAENAAGDSVIDFDAEPYEVVMEVLNLGQDYPDLEEIEDAINEIALKEINCTLKIQPIHIADHATKLSLAAAGGDKYDLVYTGTTTSLSSLVNDGVLLPLDELAAERAPEYLEKAGDLIEAGKVNGQLYTLPAELYPAATTALIYNADLAAEFGIEMPETISSWADLEPIAQTLKDNGIYLMTAGDGSVGDILGTFDRISNFGGDYNYGVLMGDDTTEIINYYESQEFADFCKTMKDWRDKGYIPSDSLTSGENAQDVFSIGKSFLQQIKYTPGDAVTNQNKYSFASEYILTQDPSITTEWAIQYAWGICITSEQPERAMDMLNLIYTNGDVANLLMRGLEGKEYEKVSDHIIKMPDGVDSSNIGYSINFLRAGDTMQIYQWEPETEEFYDKLQEFNESAAKSSIFGYAFDASSVSTQLASVTNVVAEYRPSLLTGSVEDVDAAIGEFNEKLEGAGIQDIIDANQSQLDEWLAANQ</sequence>
<dbReference type="InterPro" id="IPR022627">
    <property type="entry name" value="DUF3502"/>
</dbReference>
<accession>A0A9D1JRJ6</accession>
<dbReference type="InterPro" id="IPR050490">
    <property type="entry name" value="Bact_solute-bd_prot1"/>
</dbReference>
<reference evidence="4" key="2">
    <citation type="journal article" date="2021" name="PeerJ">
        <title>Extensive microbial diversity within the chicken gut microbiome revealed by metagenomics and culture.</title>
        <authorList>
            <person name="Gilroy R."/>
            <person name="Ravi A."/>
            <person name="Getino M."/>
            <person name="Pursley I."/>
            <person name="Horton D.L."/>
            <person name="Alikhan N.F."/>
            <person name="Baker D."/>
            <person name="Gharbi K."/>
            <person name="Hall N."/>
            <person name="Watson M."/>
            <person name="Adriaenssens E.M."/>
            <person name="Foster-Nyarko E."/>
            <person name="Jarju S."/>
            <person name="Secka A."/>
            <person name="Antonio M."/>
            <person name="Oren A."/>
            <person name="Chaudhuri R.R."/>
            <person name="La Ragione R."/>
            <person name="Hildebrand F."/>
            <person name="Pallen M.J."/>
        </authorList>
    </citation>
    <scope>NUCLEOTIDE SEQUENCE</scope>
    <source>
        <strain evidence="4">CHK178-757</strain>
    </source>
</reference>
<reference evidence="4" key="1">
    <citation type="submission" date="2020-10" db="EMBL/GenBank/DDBJ databases">
        <authorList>
            <person name="Gilroy R."/>
        </authorList>
    </citation>
    <scope>NUCLEOTIDE SEQUENCE</scope>
    <source>
        <strain evidence="4">CHK178-757</strain>
    </source>
</reference>
<evidence type="ECO:0000313" key="4">
    <source>
        <dbReference type="EMBL" id="HIS48253.1"/>
    </source>
</evidence>
<dbReference type="PROSITE" id="PS51257">
    <property type="entry name" value="PROKAR_LIPOPROTEIN"/>
    <property type="match status" value="1"/>
</dbReference>
<evidence type="ECO:0000256" key="1">
    <source>
        <dbReference type="SAM" id="MobiDB-lite"/>
    </source>
</evidence>
<evidence type="ECO:0000259" key="3">
    <source>
        <dbReference type="Pfam" id="PF12010"/>
    </source>
</evidence>
<feature type="signal peptide" evidence="2">
    <location>
        <begin position="1"/>
        <end position="23"/>
    </location>
</feature>
<feature type="compositionally biased region" description="Polar residues" evidence="1">
    <location>
        <begin position="31"/>
        <end position="46"/>
    </location>
</feature>
<keyword evidence="2" id="KW-0732">Signal</keyword>
<protein>
    <submittedName>
        <fullName evidence="4">ABC transporter substrate-binding protein</fullName>
    </submittedName>
</protein>
<dbReference type="InterPro" id="IPR006059">
    <property type="entry name" value="SBP"/>
</dbReference>
<dbReference type="PANTHER" id="PTHR43649">
    <property type="entry name" value="ARABINOSE-BINDING PROTEIN-RELATED"/>
    <property type="match status" value="1"/>
</dbReference>
<feature type="region of interest" description="Disordered" evidence="1">
    <location>
        <begin position="28"/>
        <end position="56"/>
    </location>
</feature>
<dbReference type="SUPFAM" id="SSF53850">
    <property type="entry name" value="Periplasmic binding protein-like II"/>
    <property type="match status" value="1"/>
</dbReference>
<comment type="caution">
    <text evidence="4">The sequence shown here is derived from an EMBL/GenBank/DDBJ whole genome shotgun (WGS) entry which is preliminary data.</text>
</comment>
<evidence type="ECO:0000256" key="2">
    <source>
        <dbReference type="SAM" id="SignalP"/>
    </source>
</evidence>
<evidence type="ECO:0000313" key="5">
    <source>
        <dbReference type="Proteomes" id="UP000823927"/>
    </source>
</evidence>